<comment type="caution">
    <text evidence="1">The sequence shown here is derived from an EMBL/GenBank/DDBJ whole genome shotgun (WGS) entry which is preliminary data.</text>
</comment>
<gene>
    <name evidence="1" type="ORF">CRG98_040440</name>
</gene>
<protein>
    <submittedName>
        <fullName evidence="1">Uncharacterized protein</fullName>
    </submittedName>
</protein>
<dbReference type="EMBL" id="PGOL01003869">
    <property type="protein sequence ID" value="PKI39172.1"/>
    <property type="molecule type" value="Genomic_DNA"/>
</dbReference>
<accession>A0A2I0I5C3</accession>
<sequence>MRTFTTSIRAERHNWGGGDAGKASNPEVHLEIERQDEAFTSEIKPRIPLPILSAELEFNFRLHHGGGPCLSISKSSSVVGPRRWLTPLAMRFLVPREVISITSREVVVKPAVATSEVEL</sequence>
<dbReference type="AlphaFoldDB" id="A0A2I0I5C3"/>
<proteinExistence type="predicted"/>
<dbReference type="Proteomes" id="UP000233551">
    <property type="component" value="Unassembled WGS sequence"/>
</dbReference>
<evidence type="ECO:0000313" key="1">
    <source>
        <dbReference type="EMBL" id="PKI39172.1"/>
    </source>
</evidence>
<name>A0A2I0I5C3_PUNGR</name>
<reference evidence="1 2" key="1">
    <citation type="submission" date="2017-11" db="EMBL/GenBank/DDBJ databases">
        <title>De-novo sequencing of pomegranate (Punica granatum L.) genome.</title>
        <authorList>
            <person name="Akparov Z."/>
            <person name="Amiraslanov A."/>
            <person name="Hajiyeva S."/>
            <person name="Abbasov M."/>
            <person name="Kaur K."/>
            <person name="Hamwieh A."/>
            <person name="Solovyev V."/>
            <person name="Salamov A."/>
            <person name="Braich B."/>
            <person name="Kosarev P."/>
            <person name="Mahmoud A."/>
            <person name="Hajiyev E."/>
            <person name="Babayeva S."/>
            <person name="Izzatullayeva V."/>
            <person name="Mammadov A."/>
            <person name="Mammadov A."/>
            <person name="Sharifova S."/>
            <person name="Ojaghi J."/>
            <person name="Eynullazada K."/>
            <person name="Bayramov B."/>
            <person name="Abdulazimova A."/>
            <person name="Shahmuradov I."/>
        </authorList>
    </citation>
    <scope>NUCLEOTIDE SEQUENCE [LARGE SCALE GENOMIC DNA]</scope>
    <source>
        <strain evidence="2">cv. AG2017</strain>
        <tissue evidence="1">Leaf</tissue>
    </source>
</reference>
<evidence type="ECO:0000313" key="2">
    <source>
        <dbReference type="Proteomes" id="UP000233551"/>
    </source>
</evidence>
<keyword evidence="2" id="KW-1185">Reference proteome</keyword>
<organism evidence="1 2">
    <name type="scientific">Punica granatum</name>
    <name type="common">Pomegranate</name>
    <dbReference type="NCBI Taxonomy" id="22663"/>
    <lineage>
        <taxon>Eukaryota</taxon>
        <taxon>Viridiplantae</taxon>
        <taxon>Streptophyta</taxon>
        <taxon>Embryophyta</taxon>
        <taxon>Tracheophyta</taxon>
        <taxon>Spermatophyta</taxon>
        <taxon>Magnoliopsida</taxon>
        <taxon>eudicotyledons</taxon>
        <taxon>Gunneridae</taxon>
        <taxon>Pentapetalae</taxon>
        <taxon>rosids</taxon>
        <taxon>malvids</taxon>
        <taxon>Myrtales</taxon>
        <taxon>Lythraceae</taxon>
        <taxon>Punica</taxon>
    </lineage>
</organism>